<comment type="caution">
    <text evidence="2">The sequence shown here is derived from an EMBL/GenBank/DDBJ whole genome shotgun (WGS) entry which is preliminary data.</text>
</comment>
<dbReference type="EMBL" id="PFBU01000060">
    <property type="protein sequence ID" value="PIR78153.1"/>
    <property type="molecule type" value="Genomic_DNA"/>
</dbReference>
<gene>
    <name evidence="2" type="ORF">COU28_03110</name>
</gene>
<dbReference type="PANTHER" id="PTHR43685:SF2">
    <property type="entry name" value="GLYCOSYLTRANSFERASE 2-LIKE DOMAIN-CONTAINING PROTEIN"/>
    <property type="match status" value="1"/>
</dbReference>
<name>A0A2H0U0D6_9BACT</name>
<dbReference type="Proteomes" id="UP000230852">
    <property type="component" value="Unassembled WGS sequence"/>
</dbReference>
<organism evidence="2 3">
    <name type="scientific">Candidatus Magasanikbacteria bacterium CG10_big_fil_rev_8_21_14_0_10_36_16</name>
    <dbReference type="NCBI Taxonomy" id="1974645"/>
    <lineage>
        <taxon>Bacteria</taxon>
        <taxon>Candidatus Magasanikiibacteriota</taxon>
    </lineage>
</organism>
<sequence length="238" mass="28030">MPKLVSIIIPVYNRAEIFEKSFVSATQQNYENKEIVVINDGSTENIKNVIDIVNVKNRNIEIKYFIQENSGAPSARNKGFVESKGDYVIFWDADIEAESDMLSKMVKVLDEKQDISFVYSSFNLGKKKMLAKKFSPIELQKNNYVHTSSLIRKEDFPMFDEKLKRFQDWDLWLTMVENGKKGKWIDEYLFTIISTGIISGWLPSFAYKKPWKYLPWWSEKIEKYENAKKIILEKHHLF</sequence>
<dbReference type="PANTHER" id="PTHR43685">
    <property type="entry name" value="GLYCOSYLTRANSFERASE"/>
    <property type="match status" value="1"/>
</dbReference>
<dbReference type="Pfam" id="PF00535">
    <property type="entry name" value="Glycos_transf_2"/>
    <property type="match status" value="1"/>
</dbReference>
<dbReference type="SUPFAM" id="SSF53448">
    <property type="entry name" value="Nucleotide-diphospho-sugar transferases"/>
    <property type="match status" value="1"/>
</dbReference>
<evidence type="ECO:0000313" key="2">
    <source>
        <dbReference type="EMBL" id="PIR78153.1"/>
    </source>
</evidence>
<dbReference type="InterPro" id="IPR029044">
    <property type="entry name" value="Nucleotide-diphossugar_trans"/>
</dbReference>
<proteinExistence type="predicted"/>
<accession>A0A2H0U0D6</accession>
<protein>
    <recommendedName>
        <fullName evidence="1">Glycosyltransferase 2-like domain-containing protein</fullName>
    </recommendedName>
</protein>
<dbReference type="InterPro" id="IPR050834">
    <property type="entry name" value="Glycosyltransf_2"/>
</dbReference>
<dbReference type="InterPro" id="IPR001173">
    <property type="entry name" value="Glyco_trans_2-like"/>
</dbReference>
<reference evidence="3" key="1">
    <citation type="submission" date="2017-09" db="EMBL/GenBank/DDBJ databases">
        <title>Depth-based differentiation of microbial function through sediment-hosted aquifers and enrichment of novel symbionts in the deep terrestrial subsurface.</title>
        <authorList>
            <person name="Probst A.J."/>
            <person name="Ladd B."/>
            <person name="Jarett J.K."/>
            <person name="Geller-Mcgrath D.E."/>
            <person name="Sieber C.M.K."/>
            <person name="Emerson J.B."/>
            <person name="Anantharaman K."/>
            <person name="Thomas B.C."/>
            <person name="Malmstrom R."/>
            <person name="Stieglmeier M."/>
            <person name="Klingl A."/>
            <person name="Woyke T."/>
            <person name="Ryan C.M."/>
            <person name="Banfield J.F."/>
        </authorList>
    </citation>
    <scope>NUCLEOTIDE SEQUENCE [LARGE SCALE GENOMIC DNA]</scope>
</reference>
<dbReference type="Gene3D" id="3.90.550.10">
    <property type="entry name" value="Spore Coat Polysaccharide Biosynthesis Protein SpsA, Chain A"/>
    <property type="match status" value="1"/>
</dbReference>
<dbReference type="AlphaFoldDB" id="A0A2H0U0D6"/>
<dbReference type="CDD" id="cd00761">
    <property type="entry name" value="Glyco_tranf_GTA_type"/>
    <property type="match status" value="1"/>
</dbReference>
<evidence type="ECO:0000259" key="1">
    <source>
        <dbReference type="Pfam" id="PF00535"/>
    </source>
</evidence>
<feature type="domain" description="Glycosyltransferase 2-like" evidence="1">
    <location>
        <begin position="6"/>
        <end position="121"/>
    </location>
</feature>
<evidence type="ECO:0000313" key="3">
    <source>
        <dbReference type="Proteomes" id="UP000230852"/>
    </source>
</evidence>